<dbReference type="Proteomes" id="UP001140172">
    <property type="component" value="Unassembled WGS sequence"/>
</dbReference>
<evidence type="ECO:0000313" key="5">
    <source>
        <dbReference type="Proteomes" id="UP001140172"/>
    </source>
</evidence>
<reference evidence="4" key="1">
    <citation type="submission" date="2022-07" db="EMBL/GenBank/DDBJ databases">
        <title>Phylogenomic reconstructions and comparative analyses of Kickxellomycotina fungi.</title>
        <authorList>
            <person name="Reynolds N.K."/>
            <person name="Stajich J.E."/>
            <person name="Barry K."/>
            <person name="Grigoriev I.V."/>
            <person name="Crous P."/>
            <person name="Smith M.E."/>
        </authorList>
    </citation>
    <scope>NUCLEOTIDE SEQUENCE</scope>
    <source>
        <strain evidence="4">BCRC 34489</strain>
    </source>
</reference>
<dbReference type="GO" id="GO:0032300">
    <property type="term" value="C:mismatch repair complex"/>
    <property type="evidence" value="ECO:0007669"/>
    <property type="project" value="InterPro"/>
</dbReference>
<dbReference type="PANTHER" id="PTHR10073">
    <property type="entry name" value="DNA MISMATCH REPAIR PROTEIN MLH, PMS, MUTL"/>
    <property type="match status" value="1"/>
</dbReference>
<sequence length="432" mass="47109">MQRLSDEAVRLIRSTAAITDVCDIVMALFDNTDADCLEGYSTVVKVTNIFASQPVRQHIVSDTAKKLIDNIRSRLQVRSLAYPNVAMQMFKSPSTTSVFSLSSTSSLNQRLAQIYGPAIARLLDFTTLEYEGYRLRGSISRTPVLGRIQHIFVDGCLLNSPELTSTIRSVLGASDYISYSDQDKVDIRIPVADNPWKSSMCAAYRQLPLDIASLEVIGQADSKFIMCKERSQGGWLVAIDQHAADERIRLEASYTELNHVLYEISVLSSEQPVTMVEGISVLVPPATATMSTHNAGILSGLNGRLRMLGIRVSVPGLAAVNIPAESGELEVQVLCVPSALAPRLAKSKSGSDGFAKELLVSVASWFGENQDALLPRQNWPSPSSSRIRPPPPTQPCLEDELSSLDDAWPMLVGVPTVILDTLKSVSCRGKMK</sequence>
<dbReference type="InterPro" id="IPR014790">
    <property type="entry name" value="MutL_C"/>
</dbReference>
<dbReference type="InterPro" id="IPR042120">
    <property type="entry name" value="MutL_C_dimsub"/>
</dbReference>
<dbReference type="Gene3D" id="3.30.1540.20">
    <property type="entry name" value="MutL, C-terminal domain, dimerisation subdomain"/>
    <property type="match status" value="1"/>
</dbReference>
<dbReference type="Gene3D" id="3.30.565.10">
    <property type="entry name" value="Histidine kinase-like ATPase, C-terminal domain"/>
    <property type="match status" value="1"/>
</dbReference>
<keyword evidence="5" id="KW-1185">Reference proteome</keyword>
<dbReference type="OrthoDB" id="429932at2759"/>
<evidence type="ECO:0000313" key="4">
    <source>
        <dbReference type="EMBL" id="KAJ2781146.1"/>
    </source>
</evidence>
<dbReference type="GO" id="GO:0006298">
    <property type="term" value="P:mismatch repair"/>
    <property type="evidence" value="ECO:0007669"/>
    <property type="project" value="InterPro"/>
</dbReference>
<comment type="caution">
    <text evidence="4">The sequence shown here is derived from an EMBL/GenBank/DDBJ whole genome shotgun (WGS) entry which is preliminary data.</text>
</comment>
<evidence type="ECO:0000256" key="2">
    <source>
        <dbReference type="SAM" id="MobiDB-lite"/>
    </source>
</evidence>
<evidence type="ECO:0000259" key="3">
    <source>
        <dbReference type="SMART" id="SM00853"/>
    </source>
</evidence>
<gene>
    <name evidence="4" type="ORF">GGI15_003307</name>
</gene>
<feature type="domain" description="MutL C-terminal dimerisation" evidence="3">
    <location>
        <begin position="216"/>
        <end position="370"/>
    </location>
</feature>
<dbReference type="GO" id="GO:0016887">
    <property type="term" value="F:ATP hydrolysis activity"/>
    <property type="evidence" value="ECO:0007669"/>
    <property type="project" value="InterPro"/>
</dbReference>
<proteinExistence type="inferred from homology"/>
<name>A0A9W8HEZ5_9FUNG</name>
<dbReference type="SMART" id="SM00853">
    <property type="entry name" value="MutL_C"/>
    <property type="match status" value="1"/>
</dbReference>
<accession>A0A9W8HEZ5</accession>
<evidence type="ECO:0000256" key="1">
    <source>
        <dbReference type="ARBA" id="ARBA00006082"/>
    </source>
</evidence>
<dbReference type="GO" id="GO:0005524">
    <property type="term" value="F:ATP binding"/>
    <property type="evidence" value="ECO:0007669"/>
    <property type="project" value="InterPro"/>
</dbReference>
<dbReference type="InterPro" id="IPR036890">
    <property type="entry name" value="HATPase_C_sf"/>
</dbReference>
<dbReference type="AlphaFoldDB" id="A0A9W8HEZ5"/>
<organism evidence="4 5">
    <name type="scientific">Coemansia interrupta</name>
    <dbReference type="NCBI Taxonomy" id="1126814"/>
    <lineage>
        <taxon>Eukaryota</taxon>
        <taxon>Fungi</taxon>
        <taxon>Fungi incertae sedis</taxon>
        <taxon>Zoopagomycota</taxon>
        <taxon>Kickxellomycotina</taxon>
        <taxon>Kickxellomycetes</taxon>
        <taxon>Kickxellales</taxon>
        <taxon>Kickxellaceae</taxon>
        <taxon>Coemansia</taxon>
    </lineage>
</organism>
<dbReference type="GO" id="GO:0140664">
    <property type="term" value="F:ATP-dependent DNA damage sensor activity"/>
    <property type="evidence" value="ECO:0007669"/>
    <property type="project" value="InterPro"/>
</dbReference>
<comment type="similarity">
    <text evidence="1">Belongs to the DNA mismatch repair MutL/HexB family.</text>
</comment>
<protein>
    <recommendedName>
        <fullName evidence="3">MutL C-terminal dimerisation domain-containing protein</fullName>
    </recommendedName>
</protein>
<feature type="region of interest" description="Disordered" evidence="2">
    <location>
        <begin position="375"/>
        <end position="395"/>
    </location>
</feature>
<dbReference type="EMBL" id="JANBUM010000220">
    <property type="protein sequence ID" value="KAJ2781146.1"/>
    <property type="molecule type" value="Genomic_DNA"/>
</dbReference>
<dbReference type="PANTHER" id="PTHR10073:SF47">
    <property type="entry name" value="DNA MISMATCH REPAIR PROTEIN MLH3"/>
    <property type="match status" value="1"/>
</dbReference>
<dbReference type="InterPro" id="IPR038973">
    <property type="entry name" value="MutL/Mlh/Pms-like"/>
</dbReference>